<comment type="subcellular location">
    <subcellularLocation>
        <location evidence="5">Cell membrane</location>
        <topology evidence="5">Multi-pass membrane protein</topology>
    </subcellularLocation>
    <subcellularLocation>
        <location evidence="1">Membrane</location>
        <topology evidence="1">Multi-pass membrane protein</topology>
    </subcellularLocation>
</comment>
<organism evidence="6 7">
    <name type="scientific">Hyphobacterium lacteum</name>
    <dbReference type="NCBI Taxonomy" id="3116575"/>
    <lineage>
        <taxon>Bacteria</taxon>
        <taxon>Pseudomonadati</taxon>
        <taxon>Pseudomonadota</taxon>
        <taxon>Alphaproteobacteria</taxon>
        <taxon>Maricaulales</taxon>
        <taxon>Maricaulaceae</taxon>
        <taxon>Hyphobacterium</taxon>
    </lineage>
</organism>
<protein>
    <recommendedName>
        <fullName evidence="5">Probable membrane transporter protein</fullName>
    </recommendedName>
</protein>
<keyword evidence="2 5" id="KW-0812">Transmembrane</keyword>
<evidence type="ECO:0000313" key="7">
    <source>
        <dbReference type="Proteomes" id="UP001354971"/>
    </source>
</evidence>
<dbReference type="EMBL" id="JAZDRP010000006">
    <property type="protein sequence ID" value="MEE2526839.1"/>
    <property type="molecule type" value="Genomic_DNA"/>
</dbReference>
<keyword evidence="7" id="KW-1185">Reference proteome</keyword>
<sequence length="302" mass="31763">MNFRLLLGTIILLLCLAYGGIVYFAAAAGPLLAFSPFAAIGLFGALVANSTGVGGGVVFVPAFSMLRETGIMDVSPAQTIGVSFAIQCFGMTTGSLTWLNRYRKTPVTDRAANGQDRLWLVIALVLPLSLASMLATQYLARPDPLLSFLLFKIFSIGLGTALLLQLFLSRGNHRARVRFEQADYLALATIGLAGGVATALFSVGVGELMALYLFLRRFPLELTVASAVIVSAISVVAGVPYHLLSGNLVSEILLFAAPAVVLGGFLAPRLAVWLGAFRLKLGAGLWIVISSAALIAMSLQGA</sequence>
<feature type="transmembrane region" description="Helical" evidence="5">
    <location>
        <begin position="188"/>
        <end position="215"/>
    </location>
</feature>
<keyword evidence="4 5" id="KW-0472">Membrane</keyword>
<comment type="similarity">
    <text evidence="5">Belongs to the 4-toluene sulfonate uptake permease (TSUP) (TC 2.A.102) family.</text>
</comment>
<feature type="transmembrane region" description="Helical" evidence="5">
    <location>
        <begin position="222"/>
        <end position="242"/>
    </location>
</feature>
<evidence type="ECO:0000256" key="4">
    <source>
        <dbReference type="ARBA" id="ARBA00023136"/>
    </source>
</evidence>
<evidence type="ECO:0000256" key="5">
    <source>
        <dbReference type="RuleBase" id="RU363041"/>
    </source>
</evidence>
<feature type="transmembrane region" description="Helical" evidence="5">
    <location>
        <begin position="118"/>
        <end position="136"/>
    </location>
</feature>
<keyword evidence="3 5" id="KW-1133">Transmembrane helix</keyword>
<feature type="transmembrane region" description="Helical" evidence="5">
    <location>
        <begin position="37"/>
        <end position="60"/>
    </location>
</feature>
<dbReference type="Pfam" id="PF01925">
    <property type="entry name" value="TauE"/>
    <property type="match status" value="1"/>
</dbReference>
<gene>
    <name evidence="6" type="ORF">V0U79_10695</name>
</gene>
<evidence type="ECO:0000256" key="3">
    <source>
        <dbReference type="ARBA" id="ARBA00022989"/>
    </source>
</evidence>
<proteinExistence type="inferred from homology"/>
<feature type="transmembrane region" description="Helical" evidence="5">
    <location>
        <begin position="80"/>
        <end position="98"/>
    </location>
</feature>
<name>A0ABU7LTB9_9PROT</name>
<feature type="transmembrane region" description="Helical" evidence="5">
    <location>
        <begin position="279"/>
        <end position="299"/>
    </location>
</feature>
<evidence type="ECO:0000256" key="1">
    <source>
        <dbReference type="ARBA" id="ARBA00004141"/>
    </source>
</evidence>
<evidence type="ECO:0000313" key="6">
    <source>
        <dbReference type="EMBL" id="MEE2526839.1"/>
    </source>
</evidence>
<evidence type="ECO:0000256" key="2">
    <source>
        <dbReference type="ARBA" id="ARBA00022692"/>
    </source>
</evidence>
<feature type="transmembrane region" description="Helical" evidence="5">
    <location>
        <begin position="248"/>
        <end position="267"/>
    </location>
</feature>
<dbReference type="PANTHER" id="PTHR43701">
    <property type="entry name" value="MEMBRANE TRANSPORTER PROTEIN MJ0441-RELATED"/>
    <property type="match status" value="1"/>
</dbReference>
<dbReference type="RefSeq" id="WP_330199502.1">
    <property type="nucleotide sequence ID" value="NZ_JAZDRP010000006.1"/>
</dbReference>
<dbReference type="InterPro" id="IPR002781">
    <property type="entry name" value="TM_pro_TauE-like"/>
</dbReference>
<dbReference type="Proteomes" id="UP001354971">
    <property type="component" value="Unassembled WGS sequence"/>
</dbReference>
<comment type="caution">
    <text evidence="6">The sequence shown here is derived from an EMBL/GenBank/DDBJ whole genome shotgun (WGS) entry which is preliminary data.</text>
</comment>
<reference evidence="6 7" key="1">
    <citation type="submission" date="2024-01" db="EMBL/GenBank/DDBJ databases">
        <title>Hyphobacterium bacterium isolated from marine sediment.</title>
        <authorList>
            <person name="Zhao S."/>
        </authorList>
    </citation>
    <scope>NUCLEOTIDE SEQUENCE [LARGE SCALE GENOMIC DNA]</scope>
    <source>
        <strain evidence="7">HN65</strain>
    </source>
</reference>
<feature type="transmembrane region" description="Helical" evidence="5">
    <location>
        <begin position="148"/>
        <end position="168"/>
    </location>
</feature>
<accession>A0ABU7LTB9</accession>
<keyword evidence="5" id="KW-1003">Cell membrane</keyword>
<dbReference type="PANTHER" id="PTHR43701:SF2">
    <property type="entry name" value="MEMBRANE TRANSPORTER PROTEIN YJNA-RELATED"/>
    <property type="match status" value="1"/>
</dbReference>
<dbReference type="InterPro" id="IPR051598">
    <property type="entry name" value="TSUP/Inactive_protease-like"/>
</dbReference>